<proteinExistence type="predicted"/>
<dbReference type="RefSeq" id="WP_123877936.1">
    <property type="nucleotide sequence ID" value="NZ_RPFZ01000001.1"/>
</dbReference>
<dbReference type="Pfam" id="PF16510">
    <property type="entry name" value="P22_portal"/>
    <property type="match status" value="1"/>
</dbReference>
<dbReference type="OrthoDB" id="1632915at2"/>
<dbReference type="EMBL" id="RPFZ01000001">
    <property type="protein sequence ID" value="RPF70453.1"/>
    <property type="molecule type" value="Genomic_DNA"/>
</dbReference>
<gene>
    <name evidence="2" type="ORF">EG799_01520</name>
</gene>
<evidence type="ECO:0008006" key="4">
    <source>
        <dbReference type="Google" id="ProtNLM"/>
    </source>
</evidence>
<keyword evidence="3" id="KW-1185">Reference proteome</keyword>
<sequence>MQADLSQHDTALEKRDTGDDALAQVHARAIKRFDACAWPQQELRAQSLQARRFVSIPGAQWEDEWGEQFANSIRVTVDKVGRGLRKIETDYRENRIVPDFRPDGPKSDAETAETLDGMHRADGYRFKSQQARDNAAYEAFAGGFGAYRLTNEWEDESDKDNDHQRINPAAIIVDADQSVYFDPNARLYDKSDARYAFIRTSMTKEAFEEEYPDAKAEFPDGTALRMTDWFAPETRAVAEYYEVEEVNETLHVLTHRLSGEEKRYWASDFDDGELAQMKADGWQDKTQRRKRKRVHKYVLSGAEVLEDCGLIAGQAIPIVPIYGRRYFVENMERWQGYVQDKMDAQRLYNSNLSKLAELNSLSPQERPIFDPEQMDPVITGQWARANIDRLPFLLAHSLRDAEGNIIKAGPLSYIKPPDLPPAMAAMLQINNADLLEESQDGADTVKANTSAEAMDIAATRVDARSGIYLDNVRQSVQREGEIYLSMCSDIYIEAGREVETMTEDGDDGQAVLQQLRTDNDKTRIVNDLISGRYKVIASVTEATATRRDKTVKSMLQTAEVAIQAQDAELAQAAILTAVLNQDGEGIDEFHEWARQRGLRLGLVKPNEDEQKAMEEAAQNQQPDPMAEVARAQAAELMTQAEKNKAEVDETKADTALKLAKRDETLAGTIEKIAQAGKTRREALMGGLTQ</sequence>
<comment type="caution">
    <text evidence="2">The sequence shown here is derived from an EMBL/GenBank/DDBJ whole genome shotgun (WGS) entry which is preliminary data.</text>
</comment>
<dbReference type="AlphaFoldDB" id="A0A3N5CND2"/>
<reference evidence="2 3" key="1">
    <citation type="submission" date="2018-11" db="EMBL/GenBank/DDBJ databases">
        <title>Erythrobacter spongiae sp. nov., isolated from a marine sponge.</title>
        <authorList>
            <person name="Zhuang L."/>
            <person name="Luo L."/>
        </authorList>
    </citation>
    <scope>NUCLEOTIDE SEQUENCE [LARGE SCALE GENOMIC DNA]</scope>
    <source>
        <strain evidence="2 3">HN-E23</strain>
    </source>
</reference>
<dbReference type="Gene3D" id="1.10.1740.160">
    <property type="match status" value="1"/>
</dbReference>
<keyword evidence="1" id="KW-0175">Coiled coil</keyword>
<organism evidence="2 3">
    <name type="scientific">Aurantiacibacter spongiae</name>
    <dbReference type="NCBI Taxonomy" id="2488860"/>
    <lineage>
        <taxon>Bacteria</taxon>
        <taxon>Pseudomonadati</taxon>
        <taxon>Pseudomonadota</taxon>
        <taxon>Alphaproteobacteria</taxon>
        <taxon>Sphingomonadales</taxon>
        <taxon>Erythrobacteraceae</taxon>
        <taxon>Aurantiacibacter</taxon>
    </lineage>
</organism>
<name>A0A3N5CND2_9SPHN</name>
<accession>A0A3N5CND2</accession>
<protein>
    <recommendedName>
        <fullName evidence="4">Portal protein</fullName>
    </recommendedName>
</protein>
<dbReference type="InterPro" id="IPR032427">
    <property type="entry name" value="P22_portal"/>
</dbReference>
<dbReference type="Proteomes" id="UP000275232">
    <property type="component" value="Unassembled WGS sequence"/>
</dbReference>
<evidence type="ECO:0000313" key="2">
    <source>
        <dbReference type="EMBL" id="RPF70453.1"/>
    </source>
</evidence>
<dbReference type="Gene3D" id="6.10.280.90">
    <property type="match status" value="1"/>
</dbReference>
<feature type="coiled-coil region" evidence="1">
    <location>
        <begin position="626"/>
        <end position="653"/>
    </location>
</feature>
<evidence type="ECO:0000256" key="1">
    <source>
        <dbReference type="SAM" id="Coils"/>
    </source>
</evidence>
<evidence type="ECO:0000313" key="3">
    <source>
        <dbReference type="Proteomes" id="UP000275232"/>
    </source>
</evidence>